<accession>A0A9D1DW81</accession>
<reference evidence="2" key="2">
    <citation type="journal article" date="2021" name="PeerJ">
        <title>Extensive microbial diversity within the chicken gut microbiome revealed by metagenomics and culture.</title>
        <authorList>
            <person name="Gilroy R."/>
            <person name="Ravi A."/>
            <person name="Getino M."/>
            <person name="Pursley I."/>
            <person name="Horton D.L."/>
            <person name="Alikhan N.F."/>
            <person name="Baker D."/>
            <person name="Gharbi K."/>
            <person name="Hall N."/>
            <person name="Watson M."/>
            <person name="Adriaenssens E.M."/>
            <person name="Foster-Nyarko E."/>
            <person name="Jarju S."/>
            <person name="Secka A."/>
            <person name="Antonio M."/>
            <person name="Oren A."/>
            <person name="Chaudhuri R.R."/>
            <person name="La Ragione R."/>
            <person name="Hildebrand F."/>
            <person name="Pallen M.J."/>
        </authorList>
    </citation>
    <scope>NUCLEOTIDE SEQUENCE</scope>
    <source>
        <strain evidence="2">CHK189-12415</strain>
    </source>
</reference>
<dbReference type="EMBL" id="DVHA01000010">
    <property type="protein sequence ID" value="HIR60001.1"/>
    <property type="molecule type" value="Genomic_DNA"/>
</dbReference>
<dbReference type="SUPFAM" id="SSF55594">
    <property type="entry name" value="HPr-like"/>
    <property type="match status" value="1"/>
</dbReference>
<sequence length="76" mass="8264">MRTCKVMLNTAADVTEFVRLVSGCAHEIGLANGRYLVNAKSIMGIFSLDLSKPVTLCAHFDDADGLFAELKKFRAA</sequence>
<dbReference type="InterPro" id="IPR035895">
    <property type="entry name" value="HPr-like_sf"/>
</dbReference>
<name>A0A9D1DW81_9FIRM</name>
<dbReference type="Proteomes" id="UP000824241">
    <property type="component" value="Unassembled WGS sequence"/>
</dbReference>
<dbReference type="AlphaFoldDB" id="A0A9D1DW81"/>
<proteinExistence type="predicted"/>
<protein>
    <submittedName>
        <fullName evidence="2">HPr family phosphocarrier protein</fullName>
    </submittedName>
</protein>
<dbReference type="Pfam" id="PF00381">
    <property type="entry name" value="PTS-HPr"/>
    <property type="match status" value="1"/>
</dbReference>
<organism evidence="2 3">
    <name type="scientific">Candidatus Faecivivens stercoravium</name>
    <dbReference type="NCBI Taxonomy" id="2840803"/>
    <lineage>
        <taxon>Bacteria</taxon>
        <taxon>Bacillati</taxon>
        <taxon>Bacillota</taxon>
        <taxon>Clostridia</taxon>
        <taxon>Eubacteriales</taxon>
        <taxon>Oscillospiraceae</taxon>
        <taxon>Oscillospiraceae incertae sedis</taxon>
        <taxon>Candidatus Faecivivens</taxon>
    </lineage>
</organism>
<dbReference type="Gene3D" id="3.30.1340.10">
    <property type="entry name" value="HPr-like"/>
    <property type="match status" value="1"/>
</dbReference>
<gene>
    <name evidence="2" type="ORF">IAB37_00270</name>
</gene>
<evidence type="ECO:0000313" key="2">
    <source>
        <dbReference type="EMBL" id="HIR60001.1"/>
    </source>
</evidence>
<reference evidence="2" key="1">
    <citation type="submission" date="2020-10" db="EMBL/GenBank/DDBJ databases">
        <authorList>
            <person name="Gilroy R."/>
        </authorList>
    </citation>
    <scope>NUCLEOTIDE SEQUENCE</scope>
    <source>
        <strain evidence="2">CHK189-12415</strain>
    </source>
</reference>
<evidence type="ECO:0000259" key="1">
    <source>
        <dbReference type="PROSITE" id="PS51350"/>
    </source>
</evidence>
<feature type="domain" description="HPr" evidence="1">
    <location>
        <begin position="1"/>
        <end position="76"/>
    </location>
</feature>
<comment type="caution">
    <text evidence="2">The sequence shown here is derived from an EMBL/GenBank/DDBJ whole genome shotgun (WGS) entry which is preliminary data.</text>
</comment>
<dbReference type="PROSITE" id="PS51350">
    <property type="entry name" value="PTS_HPR_DOM"/>
    <property type="match status" value="1"/>
</dbReference>
<evidence type="ECO:0000313" key="3">
    <source>
        <dbReference type="Proteomes" id="UP000824241"/>
    </source>
</evidence>
<dbReference type="InterPro" id="IPR000032">
    <property type="entry name" value="HPr-like"/>
</dbReference>